<dbReference type="EMBL" id="MF417871">
    <property type="protein sequence ID" value="ASN68092.1"/>
    <property type="molecule type" value="Genomic_DNA"/>
</dbReference>
<protein>
    <submittedName>
        <fullName evidence="3">Putative scaffold protein</fullName>
    </submittedName>
</protein>
<organism evidence="3">
    <name type="scientific">uncultured Caudovirales phage</name>
    <dbReference type="NCBI Taxonomy" id="2100421"/>
    <lineage>
        <taxon>Viruses</taxon>
        <taxon>Duplodnaviria</taxon>
        <taxon>Heunggongvirae</taxon>
        <taxon>Uroviricota</taxon>
        <taxon>Caudoviricetes</taxon>
        <taxon>Peduoviridae</taxon>
        <taxon>Maltschvirus</taxon>
        <taxon>Maltschvirus maltsch</taxon>
    </lineage>
</organism>
<name>A0A2H4IZP8_9CAUD</name>
<feature type="compositionally biased region" description="Basic and acidic residues" evidence="2">
    <location>
        <begin position="215"/>
        <end position="229"/>
    </location>
</feature>
<evidence type="ECO:0000313" key="3">
    <source>
        <dbReference type="EMBL" id="ASN68092.1"/>
    </source>
</evidence>
<accession>A0A2H4IZP8</accession>
<feature type="region of interest" description="Disordered" evidence="2">
    <location>
        <begin position="18"/>
        <end position="46"/>
    </location>
</feature>
<feature type="compositionally biased region" description="Basic and acidic residues" evidence="2">
    <location>
        <begin position="37"/>
        <end position="46"/>
    </location>
</feature>
<dbReference type="InterPro" id="IPR009636">
    <property type="entry name" value="SCAF"/>
</dbReference>
<evidence type="ECO:0000256" key="2">
    <source>
        <dbReference type="SAM" id="MobiDB-lite"/>
    </source>
</evidence>
<reference evidence="3" key="1">
    <citation type="submission" date="2017-06" db="EMBL/GenBank/DDBJ databases">
        <title>Novel phages from South African skin metaviromes.</title>
        <authorList>
            <person name="van Zyl L.J."/>
            <person name="Abrahams Y."/>
            <person name="Stander E.A."/>
            <person name="Kirby B.M."/>
            <person name="Clavaud C."/>
            <person name="Farcet C."/>
            <person name="Breton L."/>
            <person name="Trindade M.I."/>
        </authorList>
    </citation>
    <scope>NUCLEOTIDE SEQUENCE</scope>
</reference>
<evidence type="ECO:0000256" key="1">
    <source>
        <dbReference type="SAM" id="Coils"/>
    </source>
</evidence>
<keyword evidence="1" id="KW-0175">Coiled coil</keyword>
<feature type="coiled-coil region" evidence="1">
    <location>
        <begin position="72"/>
        <end position="124"/>
    </location>
</feature>
<dbReference type="GO" id="GO:0019069">
    <property type="term" value="P:viral capsid assembly"/>
    <property type="evidence" value="ECO:0007669"/>
    <property type="project" value="InterPro"/>
</dbReference>
<dbReference type="Pfam" id="PF06810">
    <property type="entry name" value="Phage_scaffold"/>
    <property type="match status" value="1"/>
</dbReference>
<feature type="region of interest" description="Disordered" evidence="2">
    <location>
        <begin position="188"/>
        <end position="240"/>
    </location>
</feature>
<gene>
    <name evidence="3" type="ORF">8F11_57</name>
</gene>
<proteinExistence type="predicted"/>
<feature type="compositionally biased region" description="Polar residues" evidence="2">
    <location>
        <begin position="25"/>
        <end position="35"/>
    </location>
</feature>
<sequence>MITQFNALLTLNLQFFAGEGEQETPETNPDGQQPAETKVESPEIPEKTFTQTQLDELIAKRIARVEKKYEGFDDLKAKLATFESQAEEQRQSELSDVQKAQEQAKQFEDQLATLTAQLESERNNSRQQAIKNEFIKAASSANIIDIDAAMALSDLSAVDIGEDGKVNGVDDVIKTLVEHKPYLVAKKQTQPIGTATNGGSGGQSEKTAEQLLADAAEKARKSGQPKDRAAYAQLKKQLGK</sequence>